<dbReference type="AlphaFoldDB" id="A0A6G1AX40"/>
<reference evidence="3 4" key="1">
    <citation type="submission" date="2019-11" db="EMBL/GenBank/DDBJ databases">
        <authorList>
            <person name="Yang C."/>
            <person name="Li F."/>
        </authorList>
    </citation>
    <scope>NUCLEOTIDE SEQUENCE [LARGE SCALE GENOMIC DNA]</scope>
    <source>
        <strain evidence="3">KB4526</strain>
        <tissue evidence="3">Muscle</tissue>
    </source>
</reference>
<keyword evidence="1" id="KW-0646">Protease inhibitor</keyword>
<dbReference type="GO" id="GO:0005615">
    <property type="term" value="C:extracellular space"/>
    <property type="evidence" value="ECO:0007669"/>
    <property type="project" value="TreeGrafter"/>
</dbReference>
<organism evidence="3 4">
    <name type="scientific">Crocuta crocuta</name>
    <name type="common">Spotted hyena</name>
    <dbReference type="NCBI Taxonomy" id="9678"/>
    <lineage>
        <taxon>Eukaryota</taxon>
        <taxon>Metazoa</taxon>
        <taxon>Chordata</taxon>
        <taxon>Craniata</taxon>
        <taxon>Vertebrata</taxon>
        <taxon>Euteleostomi</taxon>
        <taxon>Mammalia</taxon>
        <taxon>Eutheria</taxon>
        <taxon>Laurasiatheria</taxon>
        <taxon>Carnivora</taxon>
        <taxon>Feliformia</taxon>
        <taxon>Hyaenidae</taxon>
        <taxon>Crocuta</taxon>
    </lineage>
</organism>
<evidence type="ECO:0000256" key="1">
    <source>
        <dbReference type="ARBA" id="ARBA00022690"/>
    </source>
</evidence>
<dbReference type="EMBL" id="VOAJ01003292">
    <property type="protein sequence ID" value="KAF0880124.1"/>
    <property type="molecule type" value="Genomic_DNA"/>
</dbReference>
<dbReference type="GO" id="GO:0004867">
    <property type="term" value="F:serine-type endopeptidase inhibitor activity"/>
    <property type="evidence" value="ECO:0007669"/>
    <property type="project" value="TreeGrafter"/>
</dbReference>
<feature type="non-terminal residue" evidence="3">
    <location>
        <position position="1"/>
    </location>
</feature>
<dbReference type="PANTHER" id="PTHR19441:SF13">
    <property type="entry name" value="WAP DOMAIN-CONTAINING PROTEIN"/>
    <property type="match status" value="1"/>
</dbReference>
<gene>
    <name evidence="3" type="primary">Slpi_0</name>
    <name evidence="3" type="ORF">FOF47_R03919</name>
</gene>
<dbReference type="Proteomes" id="UP000475037">
    <property type="component" value="Unassembled WGS sequence"/>
</dbReference>
<dbReference type="SMART" id="SM00217">
    <property type="entry name" value="WAP"/>
    <property type="match status" value="2"/>
</dbReference>
<dbReference type="GO" id="GO:0019731">
    <property type="term" value="P:antibacterial humoral response"/>
    <property type="evidence" value="ECO:0007669"/>
    <property type="project" value="TreeGrafter"/>
</dbReference>
<dbReference type="Pfam" id="PF00095">
    <property type="entry name" value="WAP"/>
    <property type="match status" value="2"/>
</dbReference>
<evidence type="ECO:0000313" key="3">
    <source>
        <dbReference type="EMBL" id="KAF0880124.1"/>
    </source>
</evidence>
<comment type="caution">
    <text evidence="3">The sequence shown here is derived from an EMBL/GenBank/DDBJ whole genome shotgun (WGS) entry which is preliminary data.</text>
</comment>
<evidence type="ECO:0000313" key="4">
    <source>
        <dbReference type="Proteomes" id="UP000475037"/>
    </source>
</evidence>
<dbReference type="InterPro" id="IPR008197">
    <property type="entry name" value="WAP_dom"/>
</dbReference>
<evidence type="ECO:0000259" key="2">
    <source>
        <dbReference type="PROSITE" id="PS51390"/>
    </source>
</evidence>
<dbReference type="InterPro" id="IPR036645">
    <property type="entry name" value="Elafin-like_sf"/>
</dbReference>
<dbReference type="Gene3D" id="4.10.75.10">
    <property type="entry name" value="Elafin-like"/>
    <property type="match status" value="2"/>
</dbReference>
<dbReference type="InterPro" id="IPR050514">
    <property type="entry name" value="WAP_four-disulfide_core"/>
</dbReference>
<sequence>KAKSGACPVRPHFLCLVFEPPECLNDWDCPKEQKCCPSYCSNYCLDPVDPSKQVKVNPGRCPLVIGECKEPNPIDTCLNDSDCLDSLKCCKRPCGNSCVESLKGKIHIPTR</sequence>
<dbReference type="PANTHER" id="PTHR19441">
    <property type="entry name" value="WHEY ACDIC PROTEIN WAP"/>
    <property type="match status" value="1"/>
</dbReference>
<feature type="domain" description="WAP" evidence="2">
    <location>
        <begin position="1"/>
        <end position="48"/>
    </location>
</feature>
<name>A0A6G1AX40_CROCR</name>
<feature type="non-terminal residue" evidence="3">
    <location>
        <position position="111"/>
    </location>
</feature>
<protein>
    <submittedName>
        <fullName evidence="3">SLPI Antileukoproteinase</fullName>
    </submittedName>
</protein>
<feature type="domain" description="WAP" evidence="2">
    <location>
        <begin position="54"/>
        <end position="102"/>
    </location>
</feature>
<proteinExistence type="predicted"/>
<dbReference type="PROSITE" id="PS51390">
    <property type="entry name" value="WAP"/>
    <property type="match status" value="2"/>
</dbReference>
<accession>A0A6G1AX40</accession>
<dbReference type="GO" id="GO:0045087">
    <property type="term" value="P:innate immune response"/>
    <property type="evidence" value="ECO:0007669"/>
    <property type="project" value="TreeGrafter"/>
</dbReference>
<dbReference type="SUPFAM" id="SSF57256">
    <property type="entry name" value="Elafin-like"/>
    <property type="match status" value="2"/>
</dbReference>
<keyword evidence="4" id="KW-1185">Reference proteome</keyword>